<dbReference type="Proteomes" id="UP001314229">
    <property type="component" value="Unassembled WGS sequence"/>
</dbReference>
<gene>
    <name evidence="11" type="ORF">FSCOSCO3_A027540</name>
</gene>
<evidence type="ECO:0000313" key="11">
    <source>
        <dbReference type="EMBL" id="CAK6964262.1"/>
    </source>
</evidence>
<dbReference type="InterPro" id="IPR036179">
    <property type="entry name" value="Ig-like_dom_sf"/>
</dbReference>
<evidence type="ECO:0000256" key="4">
    <source>
        <dbReference type="ARBA" id="ARBA00022989"/>
    </source>
</evidence>
<dbReference type="Gene3D" id="2.60.40.10">
    <property type="entry name" value="Immunoglobulins"/>
    <property type="match status" value="1"/>
</dbReference>
<evidence type="ECO:0000256" key="2">
    <source>
        <dbReference type="ARBA" id="ARBA00022692"/>
    </source>
</evidence>
<feature type="transmembrane region" description="Helical" evidence="9">
    <location>
        <begin position="240"/>
        <end position="264"/>
    </location>
</feature>
<evidence type="ECO:0000256" key="8">
    <source>
        <dbReference type="ARBA" id="ARBA00023319"/>
    </source>
</evidence>
<proteinExistence type="predicted"/>
<accession>A0AAV1P0I1</accession>
<dbReference type="InterPro" id="IPR007110">
    <property type="entry name" value="Ig-like_dom"/>
</dbReference>
<dbReference type="InterPro" id="IPR013106">
    <property type="entry name" value="Ig_V-set"/>
</dbReference>
<keyword evidence="4 9" id="KW-1133">Transmembrane helix</keyword>
<evidence type="ECO:0000256" key="9">
    <source>
        <dbReference type="SAM" id="Phobius"/>
    </source>
</evidence>
<dbReference type="InterPro" id="IPR003599">
    <property type="entry name" value="Ig_sub"/>
</dbReference>
<feature type="domain" description="Ig-like" evidence="10">
    <location>
        <begin position="50"/>
        <end position="133"/>
    </location>
</feature>
<evidence type="ECO:0000259" key="10">
    <source>
        <dbReference type="PROSITE" id="PS50835"/>
    </source>
</evidence>
<sequence length="266" mass="30634">MFKILLSELRHSSVLMKWRWTQWMFFNFMVSGTRSLVTVQQPAWLTAALGHDVIMPCKLNLSHNEKMQATPVLYWKYNSSVDVYPPSDQYEGRVNLVDDVNSTDKSILLKNVQWTDSGKYMCKLSIMTKTSFRKKGNETLLIVHDNMLFNLSGHNDSQLQCEVNVTRDPRIALSIVQDGCKFQNERDPVPTLPYAMLSETISLKSKGKYECQLHLNEDLIMKSIFHWNPLEPVVVYPEPWFLYVALLLVPTIILLCLATATLLARC</sequence>
<keyword evidence="7" id="KW-0325">Glycoprotein</keyword>
<organism evidence="11 12">
    <name type="scientific">Scomber scombrus</name>
    <name type="common">Atlantic mackerel</name>
    <name type="synonym">Scomber vernalis</name>
    <dbReference type="NCBI Taxonomy" id="13677"/>
    <lineage>
        <taxon>Eukaryota</taxon>
        <taxon>Metazoa</taxon>
        <taxon>Chordata</taxon>
        <taxon>Craniata</taxon>
        <taxon>Vertebrata</taxon>
        <taxon>Euteleostomi</taxon>
        <taxon>Actinopterygii</taxon>
        <taxon>Neopterygii</taxon>
        <taxon>Teleostei</taxon>
        <taxon>Neoteleostei</taxon>
        <taxon>Acanthomorphata</taxon>
        <taxon>Pelagiaria</taxon>
        <taxon>Scombriformes</taxon>
        <taxon>Scombridae</taxon>
        <taxon>Scomber</taxon>
    </lineage>
</organism>
<dbReference type="Pfam" id="PF07686">
    <property type="entry name" value="V-set"/>
    <property type="match status" value="1"/>
</dbReference>
<dbReference type="InterPro" id="IPR013783">
    <property type="entry name" value="Ig-like_fold"/>
</dbReference>
<keyword evidence="2 9" id="KW-0812">Transmembrane</keyword>
<reference evidence="11 12" key="1">
    <citation type="submission" date="2024-01" db="EMBL/GenBank/DDBJ databases">
        <authorList>
            <person name="Alioto T."/>
            <person name="Alioto T."/>
            <person name="Gomez Garrido J."/>
        </authorList>
    </citation>
    <scope>NUCLEOTIDE SEQUENCE [LARGE SCALE GENOMIC DNA]</scope>
</reference>
<dbReference type="SMART" id="SM00409">
    <property type="entry name" value="IG"/>
    <property type="match status" value="1"/>
</dbReference>
<evidence type="ECO:0000256" key="7">
    <source>
        <dbReference type="ARBA" id="ARBA00023180"/>
    </source>
</evidence>
<keyword evidence="3" id="KW-0732">Signal</keyword>
<evidence type="ECO:0000256" key="3">
    <source>
        <dbReference type="ARBA" id="ARBA00022729"/>
    </source>
</evidence>
<evidence type="ECO:0000256" key="1">
    <source>
        <dbReference type="ARBA" id="ARBA00004479"/>
    </source>
</evidence>
<dbReference type="PANTHER" id="PTHR13869:SF24">
    <property type="entry name" value="BASEMENT MEMBRANE-SPECIFIC HEPARAN SULFATE PROTEOGLYCAN CORE PROTEIN-LIKE"/>
    <property type="match status" value="1"/>
</dbReference>
<keyword evidence="12" id="KW-1185">Reference proteome</keyword>
<dbReference type="PROSITE" id="PS50835">
    <property type="entry name" value="IG_LIKE"/>
    <property type="match status" value="1"/>
</dbReference>
<keyword evidence="8" id="KW-0393">Immunoglobulin domain</keyword>
<dbReference type="InterPro" id="IPR000920">
    <property type="entry name" value="Myelin_P0-rel"/>
</dbReference>
<dbReference type="AlphaFoldDB" id="A0AAV1P0I1"/>
<dbReference type="PANTHER" id="PTHR13869">
    <property type="entry name" value="MYELIN P0 RELATED"/>
    <property type="match status" value="1"/>
</dbReference>
<comment type="caution">
    <text evidence="11">The sequence shown here is derived from an EMBL/GenBank/DDBJ whole genome shotgun (WGS) entry which is preliminary data.</text>
</comment>
<evidence type="ECO:0000313" key="12">
    <source>
        <dbReference type="Proteomes" id="UP001314229"/>
    </source>
</evidence>
<dbReference type="SUPFAM" id="SSF48726">
    <property type="entry name" value="Immunoglobulin"/>
    <property type="match status" value="1"/>
</dbReference>
<protein>
    <submittedName>
        <fullName evidence="11">Uncharacterized protein LOC121906110</fullName>
    </submittedName>
</protein>
<comment type="subcellular location">
    <subcellularLocation>
        <location evidence="1">Membrane</location>
        <topology evidence="1">Single-pass type I membrane protein</topology>
    </subcellularLocation>
</comment>
<keyword evidence="6" id="KW-1015">Disulfide bond</keyword>
<evidence type="ECO:0000256" key="6">
    <source>
        <dbReference type="ARBA" id="ARBA00023157"/>
    </source>
</evidence>
<keyword evidence="5 9" id="KW-0472">Membrane</keyword>
<evidence type="ECO:0000256" key="5">
    <source>
        <dbReference type="ARBA" id="ARBA00023136"/>
    </source>
</evidence>
<dbReference type="EMBL" id="CAWUFR010000071">
    <property type="protein sequence ID" value="CAK6964262.1"/>
    <property type="molecule type" value="Genomic_DNA"/>
</dbReference>
<dbReference type="GO" id="GO:0005886">
    <property type="term" value="C:plasma membrane"/>
    <property type="evidence" value="ECO:0007669"/>
    <property type="project" value="TreeGrafter"/>
</dbReference>
<name>A0AAV1P0I1_SCOSC</name>